<dbReference type="SUPFAM" id="SSF47384">
    <property type="entry name" value="Homodimeric domain of signal transducing histidine kinase"/>
    <property type="match status" value="1"/>
</dbReference>
<organism evidence="8">
    <name type="scientific">Blautia glucerasea</name>
    <dbReference type="NCBI Taxonomy" id="536633"/>
    <lineage>
        <taxon>Bacteria</taxon>
        <taxon>Bacillati</taxon>
        <taxon>Bacillota</taxon>
        <taxon>Clostridia</taxon>
        <taxon>Lachnospirales</taxon>
        <taxon>Lachnospiraceae</taxon>
        <taxon>Blautia</taxon>
    </lineage>
</organism>
<gene>
    <name evidence="8" type="primary">yycG_4</name>
    <name evidence="8" type="ORF">BGLFYP119_02171</name>
</gene>
<name>A0A6N2UUU1_9FIRM</name>
<keyword evidence="5" id="KW-0902">Two-component regulatory system</keyword>
<dbReference type="Gene3D" id="1.10.287.130">
    <property type="match status" value="1"/>
</dbReference>
<dbReference type="RefSeq" id="WP_156354614.1">
    <property type="nucleotide sequence ID" value="NZ_CACRST010000019.1"/>
</dbReference>
<sequence length="298" mass="33716">MEYLLFMIIGILLFIILLLCIKVYFLRRASREISDAFRNSLTEDTNALITVSTGDTCMKKLAADINIQLGLLKEKRNLYQQGNLELKEAVTNISHDLRTPLTAISGYLDLLNQEEKSPKVQHYISQIQNRTKVLKDLTEELFQYSIVTSLDCLITKDVDLVRTLEESLLSFYAVMQAKGIQPQICLPETPVWRKLDTVALNRIFSNIISNALKYSEGSFTVEMKPSGCISFTNQAPNLNPVTVGKLFHRFYTVESSQNSTGLGLSIAKILTERMGGTIEADYVRGYLQIKVKFPSRNQ</sequence>
<keyword evidence="6" id="KW-0812">Transmembrane</keyword>
<dbReference type="SUPFAM" id="SSF55874">
    <property type="entry name" value="ATPase domain of HSP90 chaperone/DNA topoisomerase II/histidine kinase"/>
    <property type="match status" value="1"/>
</dbReference>
<dbReference type="AlphaFoldDB" id="A0A6N2UUU1"/>
<dbReference type="CDD" id="cd00082">
    <property type="entry name" value="HisKA"/>
    <property type="match status" value="1"/>
</dbReference>
<feature type="domain" description="Histidine kinase" evidence="7">
    <location>
        <begin position="92"/>
        <end position="297"/>
    </location>
</feature>
<evidence type="ECO:0000259" key="7">
    <source>
        <dbReference type="PROSITE" id="PS50109"/>
    </source>
</evidence>
<dbReference type="PANTHER" id="PTHR43547">
    <property type="entry name" value="TWO-COMPONENT HISTIDINE KINASE"/>
    <property type="match status" value="1"/>
</dbReference>
<feature type="transmembrane region" description="Helical" evidence="6">
    <location>
        <begin position="6"/>
        <end position="25"/>
    </location>
</feature>
<evidence type="ECO:0000256" key="1">
    <source>
        <dbReference type="ARBA" id="ARBA00000085"/>
    </source>
</evidence>
<evidence type="ECO:0000256" key="5">
    <source>
        <dbReference type="ARBA" id="ARBA00023012"/>
    </source>
</evidence>
<dbReference type="EC" id="2.7.13.3" evidence="2"/>
<dbReference type="Pfam" id="PF00512">
    <property type="entry name" value="HisKA"/>
    <property type="match status" value="1"/>
</dbReference>
<proteinExistence type="predicted"/>
<keyword evidence="4 8" id="KW-0418">Kinase</keyword>
<evidence type="ECO:0000256" key="2">
    <source>
        <dbReference type="ARBA" id="ARBA00012438"/>
    </source>
</evidence>
<dbReference type="InterPro" id="IPR036890">
    <property type="entry name" value="HATPase_C_sf"/>
</dbReference>
<keyword evidence="6" id="KW-1133">Transmembrane helix</keyword>
<dbReference type="SMART" id="SM00388">
    <property type="entry name" value="HisKA"/>
    <property type="match status" value="1"/>
</dbReference>
<keyword evidence="8" id="KW-0808">Transferase</keyword>
<dbReference type="Gene3D" id="3.30.565.10">
    <property type="entry name" value="Histidine kinase-like ATPase, C-terminal domain"/>
    <property type="match status" value="1"/>
</dbReference>
<evidence type="ECO:0000256" key="6">
    <source>
        <dbReference type="SAM" id="Phobius"/>
    </source>
</evidence>
<dbReference type="SMART" id="SM00387">
    <property type="entry name" value="HATPase_c"/>
    <property type="match status" value="1"/>
</dbReference>
<comment type="catalytic activity">
    <reaction evidence="1">
        <text>ATP + protein L-histidine = ADP + protein N-phospho-L-histidine.</text>
        <dbReference type="EC" id="2.7.13.3"/>
    </reaction>
</comment>
<reference evidence="8" key="1">
    <citation type="submission" date="2019-11" db="EMBL/GenBank/DDBJ databases">
        <authorList>
            <person name="Feng L."/>
        </authorList>
    </citation>
    <scope>NUCLEOTIDE SEQUENCE</scope>
    <source>
        <strain evidence="8">BgluceraseaLFYP119</strain>
    </source>
</reference>
<evidence type="ECO:0000256" key="4">
    <source>
        <dbReference type="ARBA" id="ARBA00022777"/>
    </source>
</evidence>
<dbReference type="InterPro" id="IPR005467">
    <property type="entry name" value="His_kinase_dom"/>
</dbReference>
<evidence type="ECO:0000313" key="8">
    <source>
        <dbReference type="EMBL" id="VYT18776.1"/>
    </source>
</evidence>
<keyword evidence="3" id="KW-0597">Phosphoprotein</keyword>
<protein>
    <recommendedName>
        <fullName evidence="2">histidine kinase</fullName>
        <ecNumber evidence="2">2.7.13.3</ecNumber>
    </recommendedName>
</protein>
<dbReference type="GO" id="GO:0000155">
    <property type="term" value="F:phosphorelay sensor kinase activity"/>
    <property type="evidence" value="ECO:0007669"/>
    <property type="project" value="InterPro"/>
</dbReference>
<dbReference type="PRINTS" id="PR00344">
    <property type="entry name" value="BCTRLSENSOR"/>
</dbReference>
<dbReference type="PROSITE" id="PS50109">
    <property type="entry name" value="HIS_KIN"/>
    <property type="match status" value="1"/>
</dbReference>
<dbReference type="InterPro" id="IPR036097">
    <property type="entry name" value="HisK_dim/P_sf"/>
</dbReference>
<dbReference type="PANTHER" id="PTHR43547:SF2">
    <property type="entry name" value="HYBRID SIGNAL TRANSDUCTION HISTIDINE KINASE C"/>
    <property type="match status" value="1"/>
</dbReference>
<dbReference type="InterPro" id="IPR003661">
    <property type="entry name" value="HisK_dim/P_dom"/>
</dbReference>
<evidence type="ECO:0000256" key="3">
    <source>
        <dbReference type="ARBA" id="ARBA00022553"/>
    </source>
</evidence>
<dbReference type="Pfam" id="PF02518">
    <property type="entry name" value="HATPase_c"/>
    <property type="match status" value="1"/>
</dbReference>
<dbReference type="EMBL" id="CACRST010000019">
    <property type="protein sequence ID" value="VYT18776.1"/>
    <property type="molecule type" value="Genomic_DNA"/>
</dbReference>
<accession>A0A6N2UUU1</accession>
<dbReference type="InterPro" id="IPR004358">
    <property type="entry name" value="Sig_transdc_His_kin-like_C"/>
</dbReference>
<dbReference type="InterPro" id="IPR003594">
    <property type="entry name" value="HATPase_dom"/>
</dbReference>
<keyword evidence="6" id="KW-0472">Membrane</keyword>